<evidence type="ECO:0000256" key="4">
    <source>
        <dbReference type="ARBA" id="ARBA00022475"/>
    </source>
</evidence>
<dbReference type="GO" id="GO:0005886">
    <property type="term" value="C:plasma membrane"/>
    <property type="evidence" value="ECO:0007669"/>
    <property type="project" value="UniProtKB-SubCell"/>
</dbReference>
<gene>
    <name evidence="10" type="ORF">BAY60_14485</name>
</gene>
<feature type="transmembrane region" description="Helical" evidence="8">
    <location>
        <begin position="368"/>
        <end position="388"/>
    </location>
</feature>
<dbReference type="InterPro" id="IPR001958">
    <property type="entry name" value="Tet-R_TetA/multi-R_MdtG-like"/>
</dbReference>
<dbReference type="PROSITE" id="PS50850">
    <property type="entry name" value="MFS"/>
    <property type="match status" value="1"/>
</dbReference>
<evidence type="ECO:0000313" key="11">
    <source>
        <dbReference type="Proteomes" id="UP000249915"/>
    </source>
</evidence>
<dbReference type="NCBIfam" id="TIGR00710">
    <property type="entry name" value="efflux_Bcr_CflA"/>
    <property type="match status" value="1"/>
</dbReference>
<dbReference type="GO" id="GO:0042910">
    <property type="term" value="F:xenobiotic transmembrane transporter activity"/>
    <property type="evidence" value="ECO:0007669"/>
    <property type="project" value="InterPro"/>
</dbReference>
<evidence type="ECO:0000256" key="5">
    <source>
        <dbReference type="ARBA" id="ARBA00022692"/>
    </source>
</evidence>
<evidence type="ECO:0000256" key="2">
    <source>
        <dbReference type="ARBA" id="ARBA00006236"/>
    </source>
</evidence>
<dbReference type="PANTHER" id="PTHR23502:SF132">
    <property type="entry name" value="POLYAMINE TRANSPORTER 2-RELATED"/>
    <property type="match status" value="1"/>
</dbReference>
<dbReference type="InterPro" id="IPR004812">
    <property type="entry name" value="Efflux_drug-R_Bcr/CmlA"/>
</dbReference>
<feature type="transmembrane region" description="Helical" evidence="8">
    <location>
        <begin position="251"/>
        <end position="272"/>
    </location>
</feature>
<dbReference type="EMBL" id="MASW01000002">
    <property type="protein sequence ID" value="PXY28399.1"/>
    <property type="molecule type" value="Genomic_DNA"/>
</dbReference>
<evidence type="ECO:0000256" key="1">
    <source>
        <dbReference type="ARBA" id="ARBA00004651"/>
    </source>
</evidence>
<evidence type="ECO:0000259" key="9">
    <source>
        <dbReference type="PROSITE" id="PS50850"/>
    </source>
</evidence>
<dbReference type="PANTHER" id="PTHR23502">
    <property type="entry name" value="MAJOR FACILITATOR SUPERFAMILY"/>
    <property type="match status" value="1"/>
</dbReference>
<dbReference type="SUPFAM" id="SSF103473">
    <property type="entry name" value="MFS general substrate transporter"/>
    <property type="match status" value="1"/>
</dbReference>
<dbReference type="InterPro" id="IPR020846">
    <property type="entry name" value="MFS_dom"/>
</dbReference>
<dbReference type="PRINTS" id="PR01035">
    <property type="entry name" value="TCRTETA"/>
</dbReference>
<evidence type="ECO:0000256" key="6">
    <source>
        <dbReference type="ARBA" id="ARBA00022989"/>
    </source>
</evidence>
<accession>A0A2V4BFN2</accession>
<feature type="transmembrane region" description="Helical" evidence="8">
    <location>
        <begin position="279"/>
        <end position="299"/>
    </location>
</feature>
<dbReference type="GO" id="GO:1990961">
    <property type="term" value="P:xenobiotic detoxification by transmembrane export across the plasma membrane"/>
    <property type="evidence" value="ECO:0007669"/>
    <property type="project" value="InterPro"/>
</dbReference>
<keyword evidence="6 8" id="KW-1133">Transmembrane helix</keyword>
<feature type="transmembrane region" description="Helical" evidence="8">
    <location>
        <begin position="164"/>
        <end position="183"/>
    </location>
</feature>
<feature type="transmembrane region" description="Helical" evidence="8">
    <location>
        <begin position="342"/>
        <end position="362"/>
    </location>
</feature>
<protein>
    <submittedName>
        <fullName evidence="10">Bcr/CflA family drug resistance efflux transporter</fullName>
    </submittedName>
</protein>
<dbReference type="Proteomes" id="UP000249915">
    <property type="component" value="Unassembled WGS sequence"/>
</dbReference>
<proteinExistence type="inferred from homology"/>
<feature type="transmembrane region" description="Helical" evidence="8">
    <location>
        <begin position="76"/>
        <end position="94"/>
    </location>
</feature>
<keyword evidence="5 8" id="KW-0812">Transmembrane</keyword>
<evidence type="ECO:0000256" key="7">
    <source>
        <dbReference type="ARBA" id="ARBA00023136"/>
    </source>
</evidence>
<evidence type="ECO:0000256" key="3">
    <source>
        <dbReference type="ARBA" id="ARBA00022448"/>
    </source>
</evidence>
<feature type="transmembrane region" description="Helical" evidence="8">
    <location>
        <begin position="212"/>
        <end position="231"/>
    </location>
</feature>
<dbReference type="FunFam" id="1.20.1720.10:FF:000005">
    <property type="entry name" value="Bcr/CflA family efflux transporter"/>
    <property type="match status" value="1"/>
</dbReference>
<dbReference type="Gene3D" id="1.20.1720.10">
    <property type="entry name" value="Multidrug resistance protein D"/>
    <property type="match status" value="1"/>
</dbReference>
<evidence type="ECO:0000313" key="10">
    <source>
        <dbReference type="EMBL" id="PXY28399.1"/>
    </source>
</evidence>
<reference evidence="10 11" key="1">
    <citation type="submission" date="2016-07" db="EMBL/GenBank/DDBJ databases">
        <title>Draft genome sequence of Prauserella muralis DSM 45305, isolated from a mould-covered wall in an indoor environment.</title>
        <authorList>
            <person name="Ruckert C."/>
            <person name="Albersmeier A."/>
            <person name="Jiang C.-L."/>
            <person name="Jiang Y."/>
            <person name="Kalinowski J."/>
            <person name="Schneider O."/>
            <person name="Winkler A."/>
            <person name="Zotchev S.B."/>
        </authorList>
    </citation>
    <scope>NUCLEOTIDE SEQUENCE [LARGE SCALE GENOMIC DNA]</scope>
    <source>
        <strain evidence="10 11">DSM 45305</strain>
    </source>
</reference>
<feature type="domain" description="Major facilitator superfamily (MFS) profile" evidence="9">
    <location>
        <begin position="7"/>
        <end position="393"/>
    </location>
</feature>
<comment type="subcellular location">
    <subcellularLocation>
        <location evidence="1">Cell membrane</location>
        <topology evidence="1">Multi-pass membrane protein</topology>
    </subcellularLocation>
</comment>
<name>A0A2V4BFN2_9PSEU</name>
<comment type="similarity">
    <text evidence="2">Belongs to the major facilitator superfamily. Bcr/CmlA family.</text>
</comment>
<feature type="transmembrane region" description="Helical" evidence="8">
    <location>
        <begin position="311"/>
        <end position="330"/>
    </location>
</feature>
<feature type="transmembrane region" description="Helical" evidence="8">
    <location>
        <begin position="133"/>
        <end position="152"/>
    </location>
</feature>
<keyword evidence="7 8" id="KW-0472">Membrane</keyword>
<keyword evidence="3" id="KW-0813">Transport</keyword>
<comment type="caution">
    <text evidence="10">The sequence shown here is derived from an EMBL/GenBank/DDBJ whole genome shotgun (WGS) entry which is preliminary data.</text>
</comment>
<organism evidence="10 11">
    <name type="scientific">Prauserella muralis</name>
    <dbReference type="NCBI Taxonomy" id="588067"/>
    <lineage>
        <taxon>Bacteria</taxon>
        <taxon>Bacillati</taxon>
        <taxon>Actinomycetota</taxon>
        <taxon>Actinomycetes</taxon>
        <taxon>Pseudonocardiales</taxon>
        <taxon>Pseudonocardiaceae</taxon>
        <taxon>Prauserella</taxon>
    </lineage>
</organism>
<dbReference type="Pfam" id="PF07690">
    <property type="entry name" value="MFS_1"/>
    <property type="match status" value="1"/>
</dbReference>
<evidence type="ECO:0000256" key="8">
    <source>
        <dbReference type="SAM" id="Phobius"/>
    </source>
</evidence>
<dbReference type="InterPro" id="IPR036259">
    <property type="entry name" value="MFS_trans_sf"/>
</dbReference>
<keyword evidence="11" id="KW-1185">Reference proteome</keyword>
<feature type="transmembrane region" description="Helical" evidence="8">
    <location>
        <begin position="100"/>
        <end position="121"/>
    </location>
</feature>
<keyword evidence="4" id="KW-1003">Cell membrane</keyword>
<sequence length="400" mass="40809">MTRSRKARFALILGGLTAFGPLSVDMYLPALPAMTTGLRTDDATLQLTLAGFIVGLAVGQLVAGPLSDAHGRRKPLLVGVGLFIVASALCALSPSAELLIVARVLQAFGAATGMVIARATVRDLFSGIAMTRFFSMLMLVTGLAPILAPVLGGQVLTLTSWRGIFGALTVFGALLLVVAAFALPESLPASARRPARVGAVARTYLGLLRDRLFLGYALACGLAFAAMFTYISGSSFVLQGVYGLTPQQYSLVFGGGALGLVLAGQVNGRIVGRFRERSLLLTGLTAGTLGSLGLLAAATLDLGLAGLLPPLFVTVSSLGLVMPNATSLALADHPQTAGAASALLGVLQFIIGGVASPLVGFAGESSAVPMAAIMASFGLLALLSYGTLARRRVALAARLA</sequence>
<dbReference type="AlphaFoldDB" id="A0A2V4BFN2"/>
<feature type="transmembrane region" description="Helical" evidence="8">
    <location>
        <begin position="47"/>
        <end position="64"/>
    </location>
</feature>
<dbReference type="CDD" id="cd17320">
    <property type="entry name" value="MFS_MdfA_MDR_like"/>
    <property type="match status" value="1"/>
</dbReference>
<dbReference type="InterPro" id="IPR011701">
    <property type="entry name" value="MFS"/>
</dbReference>